<dbReference type="eggNOG" id="ENOG502SI2I">
    <property type="taxonomic scope" value="Eukaryota"/>
</dbReference>
<dbReference type="EMBL" id="ADBL01000020">
    <property type="status" value="NOT_ANNOTATED_CDS"/>
    <property type="molecule type" value="Genomic_DNA"/>
</dbReference>
<reference evidence="3" key="4">
    <citation type="journal article" date="2015" name="G3 (Bethesda)">
        <title>Genome sequences of three phytopathogenic species of the Magnaporthaceae family of fungi.</title>
        <authorList>
            <person name="Okagaki L.H."/>
            <person name="Nunes C.C."/>
            <person name="Sailsbery J."/>
            <person name="Clay B."/>
            <person name="Brown D."/>
            <person name="John T."/>
            <person name="Oh Y."/>
            <person name="Young N."/>
            <person name="Fitzgerald M."/>
            <person name="Haas B.J."/>
            <person name="Zeng Q."/>
            <person name="Young S."/>
            <person name="Adiconis X."/>
            <person name="Fan L."/>
            <person name="Levin J.Z."/>
            <person name="Mitchell T.K."/>
            <person name="Okubara P.A."/>
            <person name="Farman M.L."/>
            <person name="Kohn L.M."/>
            <person name="Birren B."/>
            <person name="Ma L.-J."/>
            <person name="Dean R.A."/>
        </authorList>
    </citation>
    <scope>NUCLEOTIDE SEQUENCE</scope>
    <source>
        <strain evidence="3">ATCC 64411 / 73-15</strain>
    </source>
</reference>
<keyword evidence="4" id="KW-1185">Reference proteome</keyword>
<sequence>MASPLSFGDCFLICKLCWKLAQAFTSGRNSAPAEFREVENQLYSLSAALDGLQNVRGNDVATSHAEKKIDDRWSTVDKILLNCRETLEHLEAVVKKYAEVDQVRDMSLPRIKRWSGDISRNWKKVAWTKEKGDLTALRSQIAAHTNSLSLVLATITNSQTGRIKNQVEQSSKMLREIYEWYKENLEGTATAVLQEKRPAAEWTTTTPPSPHFELHVHTTQGLQLVCPRVSLNTHVLLADDTTQRQEPFPNPFICCCCQPQGSLGGHASSVKAFQVTHLTFPARIGGPEMQWTVEKLVDTSVSRLVSIRIKRVPASFVAEFEESFIRPLVLRAAQEEVLQGGDGSMTVYLQPGTEAADPCILSIAADLDKVQPLVDSVTFANGQRSYRRECVQSVSMLQYSSLVRQTVGSAHSSIPFLKPLPHGEICITFEQADDDTQGPDDVMQVLVLLKHDTSPKLNQGNATLKLENVLCDSFSSSPENDGTGFRPMDVTFQLTTAKAAAELHQHVEEMRMELFVLKLVRPEEGEEDILHLQATHVQIENEVFIPAAELTILRHAESGKSRMIIATRDKCIILSQSLPYDFFSPPDHATDTGAVEKSSPAPTWLVQLEEGGRRRVYRFECGLRGLRFRNAQSNRALELARQAISGGLPYRPA</sequence>
<reference evidence="4" key="2">
    <citation type="submission" date="2010-05" db="EMBL/GenBank/DDBJ databases">
        <title>The genome sequence of Magnaporthe poae strain ATCC 64411.</title>
        <authorList>
            <person name="Ma L.-J."/>
            <person name="Dead R."/>
            <person name="Young S."/>
            <person name="Zeng Q."/>
            <person name="Koehrsen M."/>
            <person name="Alvarado L."/>
            <person name="Berlin A."/>
            <person name="Chapman S.B."/>
            <person name="Chen Z."/>
            <person name="Freedman E."/>
            <person name="Gellesch M."/>
            <person name="Goldberg J."/>
            <person name="Griggs A."/>
            <person name="Gujja S."/>
            <person name="Heilman E.R."/>
            <person name="Heiman D."/>
            <person name="Hepburn T."/>
            <person name="Howarth C."/>
            <person name="Jen D."/>
            <person name="Larson L."/>
            <person name="Mehta T."/>
            <person name="Neiman D."/>
            <person name="Pearson M."/>
            <person name="Roberts A."/>
            <person name="Saif S."/>
            <person name="Shea T."/>
            <person name="Shenoy N."/>
            <person name="Sisk P."/>
            <person name="Stolte C."/>
            <person name="Sykes S."/>
            <person name="Walk T."/>
            <person name="White J."/>
            <person name="Yandava C."/>
            <person name="Haas B."/>
            <person name="Nusbaum C."/>
            <person name="Birren B."/>
        </authorList>
    </citation>
    <scope>NUCLEOTIDE SEQUENCE [LARGE SCALE GENOMIC DNA]</scope>
    <source>
        <strain evidence="4">ATCC 64411 / 73-15</strain>
    </source>
</reference>
<proteinExistence type="predicted"/>
<organism evidence="3 4">
    <name type="scientific">Magnaporthiopsis poae (strain ATCC 64411 / 73-15)</name>
    <name type="common">Kentucky bluegrass fungus</name>
    <name type="synonym">Magnaporthe poae</name>
    <dbReference type="NCBI Taxonomy" id="644358"/>
    <lineage>
        <taxon>Eukaryota</taxon>
        <taxon>Fungi</taxon>
        <taxon>Dikarya</taxon>
        <taxon>Ascomycota</taxon>
        <taxon>Pezizomycotina</taxon>
        <taxon>Sordariomycetes</taxon>
        <taxon>Sordariomycetidae</taxon>
        <taxon>Magnaporthales</taxon>
        <taxon>Magnaporthaceae</taxon>
        <taxon>Magnaporthiopsis</taxon>
    </lineage>
</organism>
<dbReference type="Proteomes" id="UP000011715">
    <property type="component" value="Unassembled WGS sequence"/>
</dbReference>
<dbReference type="EMBL" id="GL876966">
    <property type="protein sequence ID" value="KLU81006.1"/>
    <property type="molecule type" value="Genomic_DNA"/>
</dbReference>
<dbReference type="STRING" id="644358.A0A0C4DK39"/>
<evidence type="ECO:0000313" key="4">
    <source>
        <dbReference type="Proteomes" id="UP000011715"/>
    </source>
</evidence>
<accession>A0A0C4DK39</accession>
<gene>
    <name evidence="2" type="ORF">MAPG_00101</name>
</gene>
<dbReference type="PANTHER" id="PTHR38886:SF1">
    <property type="entry name" value="NACHT-NTPASE AND P-LOOP NTPASES N-TERMINAL DOMAIN-CONTAINING PROTEIN"/>
    <property type="match status" value="1"/>
</dbReference>
<reference evidence="2" key="3">
    <citation type="submission" date="2011-03" db="EMBL/GenBank/DDBJ databases">
        <title>Annotation of Magnaporthe poae ATCC 64411.</title>
        <authorList>
            <person name="Ma L.-J."/>
            <person name="Dead R."/>
            <person name="Young S.K."/>
            <person name="Zeng Q."/>
            <person name="Gargeya S."/>
            <person name="Fitzgerald M."/>
            <person name="Haas B."/>
            <person name="Abouelleil A."/>
            <person name="Alvarado L."/>
            <person name="Arachchi H.M."/>
            <person name="Berlin A."/>
            <person name="Brown A."/>
            <person name="Chapman S.B."/>
            <person name="Chen Z."/>
            <person name="Dunbar C."/>
            <person name="Freedman E."/>
            <person name="Gearin G."/>
            <person name="Gellesch M."/>
            <person name="Goldberg J."/>
            <person name="Griggs A."/>
            <person name="Gujja S."/>
            <person name="Heiman D."/>
            <person name="Howarth C."/>
            <person name="Larson L."/>
            <person name="Lui A."/>
            <person name="MacDonald P.J.P."/>
            <person name="Mehta T."/>
            <person name="Montmayeur A."/>
            <person name="Murphy C."/>
            <person name="Neiman D."/>
            <person name="Pearson M."/>
            <person name="Priest M."/>
            <person name="Roberts A."/>
            <person name="Saif S."/>
            <person name="Shea T."/>
            <person name="Shenoy N."/>
            <person name="Sisk P."/>
            <person name="Stolte C."/>
            <person name="Sykes S."/>
            <person name="Yandava C."/>
            <person name="Wortman J."/>
            <person name="Nusbaum C."/>
            <person name="Birren B."/>
        </authorList>
    </citation>
    <scope>NUCLEOTIDE SEQUENCE</scope>
    <source>
        <strain evidence="2">ATCC 64411</strain>
    </source>
</reference>
<evidence type="ECO:0000256" key="1">
    <source>
        <dbReference type="SAM" id="SignalP"/>
    </source>
</evidence>
<dbReference type="OrthoDB" id="5404564at2759"/>
<reference evidence="2" key="1">
    <citation type="submission" date="2010-05" db="EMBL/GenBank/DDBJ databases">
        <title>The Genome Sequence of Magnaporthe poae strain ATCC 64411.</title>
        <authorList>
            <consortium name="The Broad Institute Genome Sequencing Platform"/>
            <consortium name="Broad Institute Genome Sequencing Center for Infectious Disease"/>
            <person name="Ma L.-J."/>
            <person name="Dead R."/>
            <person name="Young S."/>
            <person name="Zeng Q."/>
            <person name="Koehrsen M."/>
            <person name="Alvarado L."/>
            <person name="Berlin A."/>
            <person name="Chapman S.B."/>
            <person name="Chen Z."/>
            <person name="Freedman E."/>
            <person name="Gellesch M."/>
            <person name="Goldberg J."/>
            <person name="Griggs A."/>
            <person name="Gujja S."/>
            <person name="Heilman E.R."/>
            <person name="Heiman D."/>
            <person name="Hepburn T."/>
            <person name="Howarth C."/>
            <person name="Jen D."/>
            <person name="Larson L."/>
            <person name="Mehta T."/>
            <person name="Neiman D."/>
            <person name="Pearson M."/>
            <person name="Roberts A."/>
            <person name="Saif S."/>
            <person name="Shea T."/>
            <person name="Shenoy N."/>
            <person name="Sisk P."/>
            <person name="Stolte C."/>
            <person name="Sykes S."/>
            <person name="Walk T."/>
            <person name="White J."/>
            <person name="Yandava C."/>
            <person name="Haas B."/>
            <person name="Nusbaum C."/>
            <person name="Birren B."/>
        </authorList>
    </citation>
    <scope>NUCLEOTIDE SEQUENCE</scope>
    <source>
        <strain evidence="2">ATCC 64411</strain>
    </source>
</reference>
<dbReference type="PANTHER" id="PTHR38886">
    <property type="entry name" value="SESA DOMAIN-CONTAINING PROTEIN"/>
    <property type="match status" value="1"/>
</dbReference>
<name>A0A0C4DK39_MAGP6</name>
<dbReference type="VEuPathDB" id="FungiDB:MAPG_00101"/>
<reference evidence="3" key="5">
    <citation type="submission" date="2015-06" db="UniProtKB">
        <authorList>
            <consortium name="EnsemblFungi"/>
        </authorList>
    </citation>
    <scope>IDENTIFICATION</scope>
    <source>
        <strain evidence="3">ATCC 64411</strain>
    </source>
</reference>
<evidence type="ECO:0000313" key="2">
    <source>
        <dbReference type="EMBL" id="KLU81006.1"/>
    </source>
</evidence>
<dbReference type="EnsemblFungi" id="MAPG_00101T0">
    <property type="protein sequence ID" value="MAPG_00101T0"/>
    <property type="gene ID" value="MAPG_00101"/>
</dbReference>
<feature type="chain" id="PRO_5009385051" description="NACHT-NTPase and P-loop NTPases N-terminal domain-containing protein" evidence="1">
    <location>
        <begin position="24"/>
        <end position="653"/>
    </location>
</feature>
<feature type="signal peptide" evidence="1">
    <location>
        <begin position="1"/>
        <end position="23"/>
    </location>
</feature>
<evidence type="ECO:0000313" key="3">
    <source>
        <dbReference type="EnsemblFungi" id="MAPG_00101T0"/>
    </source>
</evidence>
<keyword evidence="1" id="KW-0732">Signal</keyword>
<dbReference type="OMA" id="QAYDVHT"/>
<evidence type="ECO:0008006" key="5">
    <source>
        <dbReference type="Google" id="ProtNLM"/>
    </source>
</evidence>
<dbReference type="AlphaFoldDB" id="A0A0C4DK39"/>
<protein>
    <recommendedName>
        <fullName evidence="5">NACHT-NTPase and P-loop NTPases N-terminal domain-containing protein</fullName>
    </recommendedName>
</protein>